<keyword evidence="1" id="KW-0472">Membrane</keyword>
<protein>
    <submittedName>
        <fullName evidence="2">LP1G.06</fullName>
    </submittedName>
</protein>
<organism evidence="2">
    <name type="scientific">Lysinibacillus sphaericus</name>
    <name type="common">Bacillus sphaericus</name>
    <dbReference type="NCBI Taxonomy" id="1421"/>
    <lineage>
        <taxon>Bacteria</taxon>
        <taxon>Bacillati</taxon>
        <taxon>Bacillota</taxon>
        <taxon>Bacilli</taxon>
        <taxon>Bacillales</taxon>
        <taxon>Bacillaceae</taxon>
        <taxon>Lysinibacillus</taxon>
    </lineage>
</organism>
<geneLocation type="plasmid" evidence="2">
    <name>pLG</name>
</geneLocation>
<name>Q7WYM1_LYSSH</name>
<evidence type="ECO:0000256" key="1">
    <source>
        <dbReference type="SAM" id="Phobius"/>
    </source>
</evidence>
<feature type="transmembrane region" description="Helical" evidence="1">
    <location>
        <begin position="27"/>
        <end position="48"/>
    </location>
</feature>
<dbReference type="EMBL" id="AY325804">
    <property type="protein sequence ID" value="AAP86227.1"/>
    <property type="molecule type" value="Genomic_DNA"/>
</dbReference>
<accession>Q7WYM1</accession>
<keyword evidence="2" id="KW-0614">Plasmid</keyword>
<dbReference type="AlphaFoldDB" id="Q7WYM1"/>
<keyword evidence="1" id="KW-1133">Transmembrane helix</keyword>
<dbReference type="RefSeq" id="WP_011154343.1">
    <property type="nucleotide sequence ID" value="NC_005242.1"/>
</dbReference>
<evidence type="ECO:0000313" key="2">
    <source>
        <dbReference type="EMBL" id="AAP86227.1"/>
    </source>
</evidence>
<reference evidence="2" key="2">
    <citation type="journal article" date="2007" name="Plasmid">
        <title>Characterization of a cryptic plasmid from Bacillus sphaericus strain LP1-G.</title>
        <authorList>
            <person name="Wu E."/>
            <person name="Jun L."/>
            <person name="Yuan Y."/>
            <person name="Yan J."/>
            <person name="Berry C."/>
            <person name="Yuan Z."/>
        </authorList>
    </citation>
    <scope>NUCLEOTIDE SEQUENCE</scope>
    <source>
        <plasmid evidence="2">pLG</plasmid>
    </source>
</reference>
<proteinExistence type="predicted"/>
<keyword evidence="1" id="KW-0812">Transmembrane</keyword>
<sequence length="58" mass="5954">MDLDFAGITLPFTAGDLLSAGVALMKVVGPIVLLALAFVVAPMLISLVKGALGKMRRA</sequence>
<reference evidence="2" key="1">
    <citation type="submission" date="2003-06" db="EMBL/GenBank/DDBJ databases">
        <title>Nucleotide sequence and replication properties of Bacillus sphaericus cryptic plasmid pLG.</title>
        <authorList>
            <person name="Liang J."/>
            <person name="Yuan Z."/>
            <person name="Yang Y."/>
            <person name="Xue J."/>
            <person name="Berry C."/>
            <person name="Cai Q."/>
        </authorList>
    </citation>
    <scope>NUCLEOTIDE SEQUENCE</scope>
    <source>
        <plasmid evidence="2">pLG</plasmid>
    </source>
</reference>